<organism evidence="2 3">
    <name type="scientific">Coprococcus eutactus</name>
    <dbReference type="NCBI Taxonomy" id="33043"/>
    <lineage>
        <taxon>Bacteria</taxon>
        <taxon>Bacillati</taxon>
        <taxon>Bacillota</taxon>
        <taxon>Clostridia</taxon>
        <taxon>Lachnospirales</taxon>
        <taxon>Lachnospiraceae</taxon>
        <taxon>Coprococcus</taxon>
    </lineage>
</organism>
<gene>
    <name evidence="2" type="ORF">DWX94_06295</name>
</gene>
<evidence type="ECO:0000313" key="3">
    <source>
        <dbReference type="Proteomes" id="UP000283295"/>
    </source>
</evidence>
<keyword evidence="1" id="KW-0812">Transmembrane</keyword>
<feature type="transmembrane region" description="Helical" evidence="1">
    <location>
        <begin position="232"/>
        <end position="252"/>
    </location>
</feature>
<dbReference type="AlphaFoldDB" id="A0A412ISM4"/>
<keyword evidence="1" id="KW-1133">Transmembrane helix</keyword>
<feature type="transmembrane region" description="Helical" evidence="1">
    <location>
        <begin position="21"/>
        <end position="40"/>
    </location>
</feature>
<feature type="transmembrane region" description="Helical" evidence="1">
    <location>
        <begin position="101"/>
        <end position="122"/>
    </location>
</feature>
<proteinExistence type="predicted"/>
<feature type="transmembrane region" description="Helical" evidence="1">
    <location>
        <begin position="46"/>
        <end position="64"/>
    </location>
</feature>
<protein>
    <submittedName>
        <fullName evidence="2">TraX protein</fullName>
    </submittedName>
</protein>
<name>A0A412ISM4_9FIRM</name>
<feature type="transmembrane region" description="Helical" evidence="1">
    <location>
        <begin position="192"/>
        <end position="220"/>
    </location>
</feature>
<comment type="caution">
    <text evidence="2">The sequence shown here is derived from an EMBL/GenBank/DDBJ whole genome shotgun (WGS) entry which is preliminary data.</text>
</comment>
<dbReference type="Proteomes" id="UP000283295">
    <property type="component" value="Unassembled WGS sequence"/>
</dbReference>
<reference evidence="2 3" key="1">
    <citation type="submission" date="2018-08" db="EMBL/GenBank/DDBJ databases">
        <title>A genome reference for cultivated species of the human gut microbiota.</title>
        <authorList>
            <person name="Zou Y."/>
            <person name="Xue W."/>
            <person name="Luo G."/>
        </authorList>
    </citation>
    <scope>NUCLEOTIDE SEQUENCE [LARGE SCALE GENOMIC DNA]</scope>
    <source>
        <strain evidence="2 3">AF22-21</strain>
    </source>
</reference>
<feature type="transmembrane region" description="Helical" evidence="1">
    <location>
        <begin position="134"/>
        <end position="162"/>
    </location>
</feature>
<dbReference type="InterPro" id="IPR008875">
    <property type="entry name" value="TraX"/>
</dbReference>
<feature type="transmembrane region" description="Helical" evidence="1">
    <location>
        <begin position="76"/>
        <end position="95"/>
    </location>
</feature>
<dbReference type="EMBL" id="QRVK01000011">
    <property type="protein sequence ID" value="RGS43084.1"/>
    <property type="molecule type" value="Genomic_DNA"/>
</dbReference>
<accession>A0A412ISM4</accession>
<evidence type="ECO:0000256" key="1">
    <source>
        <dbReference type="SAM" id="Phobius"/>
    </source>
</evidence>
<evidence type="ECO:0000313" key="2">
    <source>
        <dbReference type="EMBL" id="RGS43084.1"/>
    </source>
</evidence>
<sequence length="254" mass="29184">MERNITTDQEKQNTGIRILSSNALKVIACICMLIDHVGLVLMYNKWYMRAVGRLAFPIFAFLIIQGAAHTSNIRKYILRLAVFALISEIPFDLAIHDRLWYLGAQNIFFTLTAGLFVIYCMESRGPLGRWRGEIALATALLAEFLRFDYGMAGVGVIVVFYWCGKDSRAELPTGADSAVKLSYFSLRQNIEVVIISALTYILCLGMRQLYALLALIPINMYNGERGRWNLKYVFYMFYPAHLLIIWIIWIIWKK</sequence>
<keyword evidence="1" id="KW-0472">Membrane</keyword>
<dbReference type="Pfam" id="PF05857">
    <property type="entry name" value="TraX"/>
    <property type="match status" value="1"/>
</dbReference>
<dbReference type="OrthoDB" id="9781069at2"/>